<dbReference type="InterPro" id="IPR008929">
    <property type="entry name" value="Chondroitin_lyas"/>
</dbReference>
<dbReference type="Gene3D" id="1.50.10.100">
    <property type="entry name" value="Chondroitin AC/alginate lyase"/>
    <property type="match status" value="1"/>
</dbReference>
<proteinExistence type="predicted"/>
<dbReference type="Pfam" id="PF05426">
    <property type="entry name" value="Alginate_lyase"/>
    <property type="match status" value="1"/>
</dbReference>
<evidence type="ECO:0000313" key="6">
    <source>
        <dbReference type="Proteomes" id="UP000198356"/>
    </source>
</evidence>
<organism evidence="5 6">
    <name type="scientific">Granulicella rosea</name>
    <dbReference type="NCBI Taxonomy" id="474952"/>
    <lineage>
        <taxon>Bacteria</taxon>
        <taxon>Pseudomonadati</taxon>
        <taxon>Acidobacteriota</taxon>
        <taxon>Terriglobia</taxon>
        <taxon>Terriglobales</taxon>
        <taxon>Acidobacteriaceae</taxon>
        <taxon>Granulicella</taxon>
    </lineage>
</organism>
<dbReference type="AlphaFoldDB" id="A0A239MFT2"/>
<evidence type="ECO:0000313" key="5">
    <source>
        <dbReference type="EMBL" id="SNT41897.1"/>
    </source>
</evidence>
<feature type="signal peptide" evidence="3">
    <location>
        <begin position="1"/>
        <end position="28"/>
    </location>
</feature>
<dbReference type="OrthoDB" id="99456at2"/>
<evidence type="ECO:0000256" key="3">
    <source>
        <dbReference type="SAM" id="SignalP"/>
    </source>
</evidence>
<feature type="domain" description="Alginate lyase" evidence="4">
    <location>
        <begin position="187"/>
        <end position="329"/>
    </location>
</feature>
<dbReference type="Proteomes" id="UP000198356">
    <property type="component" value="Unassembled WGS sequence"/>
</dbReference>
<dbReference type="EMBL" id="FZOU01000013">
    <property type="protein sequence ID" value="SNT41897.1"/>
    <property type="molecule type" value="Genomic_DNA"/>
</dbReference>
<dbReference type="InterPro" id="IPR008397">
    <property type="entry name" value="Alginate_lyase_dom"/>
</dbReference>
<keyword evidence="6" id="KW-1185">Reference proteome</keyword>
<keyword evidence="2 5" id="KW-0456">Lyase</keyword>
<feature type="chain" id="PRO_5013054341" evidence="3">
    <location>
        <begin position="29"/>
        <end position="502"/>
    </location>
</feature>
<dbReference type="GO" id="GO:0016829">
    <property type="term" value="F:lyase activity"/>
    <property type="evidence" value="ECO:0007669"/>
    <property type="project" value="UniProtKB-KW"/>
</dbReference>
<dbReference type="RefSeq" id="WP_089410335.1">
    <property type="nucleotide sequence ID" value="NZ_FZOU01000013.1"/>
</dbReference>
<protein>
    <submittedName>
        <fullName evidence="5">Alginate lyase</fullName>
    </submittedName>
</protein>
<reference evidence="5 6" key="1">
    <citation type="submission" date="2017-06" db="EMBL/GenBank/DDBJ databases">
        <authorList>
            <person name="Kim H.J."/>
            <person name="Triplett B.A."/>
        </authorList>
    </citation>
    <scope>NUCLEOTIDE SEQUENCE [LARGE SCALE GENOMIC DNA]</scope>
    <source>
        <strain evidence="5 6">DSM 18704</strain>
    </source>
</reference>
<name>A0A239MFT2_9BACT</name>
<dbReference type="GO" id="GO:0042597">
    <property type="term" value="C:periplasmic space"/>
    <property type="evidence" value="ECO:0007669"/>
    <property type="project" value="InterPro"/>
</dbReference>
<dbReference type="SUPFAM" id="SSF48230">
    <property type="entry name" value="Chondroitin AC/alginate lyase"/>
    <property type="match status" value="1"/>
</dbReference>
<gene>
    <name evidence="5" type="ORF">SAMN05421770_1134</name>
</gene>
<keyword evidence="1 3" id="KW-0732">Signal</keyword>
<evidence type="ECO:0000256" key="1">
    <source>
        <dbReference type="ARBA" id="ARBA00022729"/>
    </source>
</evidence>
<evidence type="ECO:0000256" key="2">
    <source>
        <dbReference type="ARBA" id="ARBA00023239"/>
    </source>
</evidence>
<accession>A0A239MFT2</accession>
<sequence>MRFSRMVFSVVCMLLLCGGQWGPNTVQAQSFTVQNRPSKGSVTPGQSMVITPIVQGSGGYTGTTALTVSGLPTGATATFAPASVSGAWAVSVLTIATASSTPAGTYTITVTGTGGGLTETSAFALTVGSSFTFTHPGILIDAAQLATMTSNVGSSPWKTALANAKASSFGSLTYTATPSASVDTDTSQGTYLMDDAEAAYTQALLWCITKNTTYATNAIAIMNAWSSTLTGGFNGSNEYNTPAWAAGVWAQAAEIIRYTYVNGSGVSYWASSDITQFQTFLTGQFVPMLTNDRGQGNYGGNLHAATAAAMIHIGVFIGDPGTFFRGLWMWRYALPAYVYEPGDGSYPAPPIDWTASYTTSAHMVTYWYNQATYPEGVSEETCRDLGHTRWGFGALANGAETAYLQGVDLYGESSLGTSNAVRMQDGLEFNADYLNGATPPSTLCGGTLTMGSSVGTGEIAYNALVNRRSMSLPEMSAYLTSVRPTGANYFMNWETLTHYMNP</sequence>
<evidence type="ECO:0000259" key="4">
    <source>
        <dbReference type="Pfam" id="PF05426"/>
    </source>
</evidence>